<reference evidence="13" key="1">
    <citation type="submission" date="2021-11" db="EMBL/GenBank/DDBJ databases">
        <title>Purpureocillium_takamizusanense_genome.</title>
        <authorList>
            <person name="Nguyen N.-H."/>
        </authorList>
    </citation>
    <scope>NUCLEOTIDE SEQUENCE</scope>
    <source>
        <strain evidence="13">PT3</strain>
    </source>
</reference>
<dbReference type="Gene3D" id="4.10.1000.10">
    <property type="entry name" value="Zinc finger, CCCH-type"/>
    <property type="match status" value="2"/>
</dbReference>
<evidence type="ECO:0000256" key="6">
    <source>
        <dbReference type="ARBA" id="ARBA00022786"/>
    </source>
</evidence>
<dbReference type="GeneID" id="72062834"/>
<evidence type="ECO:0000256" key="9">
    <source>
        <dbReference type="SAM" id="MobiDB-lite"/>
    </source>
</evidence>
<dbReference type="InterPro" id="IPR002867">
    <property type="entry name" value="IBR_dom"/>
</dbReference>
<dbReference type="CDD" id="cd16449">
    <property type="entry name" value="RING-HC"/>
    <property type="match status" value="1"/>
</dbReference>
<keyword evidence="6" id="KW-0833">Ubl conjugation pathway</keyword>
<keyword evidence="4" id="KW-0677">Repeat</keyword>
<dbReference type="SMART" id="SM00647">
    <property type="entry name" value="IBR"/>
    <property type="match status" value="2"/>
</dbReference>
<dbReference type="InterPro" id="IPR051628">
    <property type="entry name" value="LUBAC_E3_Ligases"/>
</dbReference>
<feature type="domain" description="RING-type" evidence="12">
    <location>
        <begin position="638"/>
        <end position="866"/>
    </location>
</feature>
<dbReference type="InterPro" id="IPR001841">
    <property type="entry name" value="Znf_RING"/>
</dbReference>
<evidence type="ECO:0000256" key="1">
    <source>
        <dbReference type="ARBA" id="ARBA00004906"/>
    </source>
</evidence>
<dbReference type="PROSITE" id="PS50089">
    <property type="entry name" value="ZF_RING_2"/>
    <property type="match status" value="1"/>
</dbReference>
<dbReference type="GO" id="GO:0000151">
    <property type="term" value="C:ubiquitin ligase complex"/>
    <property type="evidence" value="ECO:0007669"/>
    <property type="project" value="TreeGrafter"/>
</dbReference>
<feature type="domain" description="C3H1-type" evidence="11">
    <location>
        <begin position="20"/>
        <end position="47"/>
    </location>
</feature>
<dbReference type="CDD" id="cd20335">
    <property type="entry name" value="BRcat_RBR"/>
    <property type="match status" value="1"/>
</dbReference>
<dbReference type="KEGG" id="ptkz:JDV02_000869"/>
<evidence type="ECO:0000259" key="11">
    <source>
        <dbReference type="PROSITE" id="PS50103"/>
    </source>
</evidence>
<keyword evidence="5 8" id="KW-0863">Zinc-finger</keyword>
<dbReference type="PROSITE" id="PS50103">
    <property type="entry name" value="ZF_C3H1"/>
    <property type="match status" value="2"/>
</dbReference>
<dbReference type="InterPro" id="IPR000571">
    <property type="entry name" value="Znf_CCCH"/>
</dbReference>
<dbReference type="SUPFAM" id="SSF57850">
    <property type="entry name" value="RING/U-box"/>
    <property type="match status" value="2"/>
</dbReference>
<dbReference type="SMART" id="SM00356">
    <property type="entry name" value="ZnF_C3H1"/>
    <property type="match status" value="2"/>
</dbReference>
<dbReference type="Pfam" id="PF00097">
    <property type="entry name" value="zf-C3HC4"/>
    <property type="match status" value="1"/>
</dbReference>
<keyword evidence="14" id="KW-1185">Reference proteome</keyword>
<dbReference type="GO" id="GO:0008270">
    <property type="term" value="F:zinc ion binding"/>
    <property type="evidence" value="ECO:0007669"/>
    <property type="project" value="UniProtKB-KW"/>
</dbReference>
<keyword evidence="7 8" id="KW-0862">Zinc</keyword>
<dbReference type="GO" id="GO:0043130">
    <property type="term" value="F:ubiquitin binding"/>
    <property type="evidence" value="ECO:0007669"/>
    <property type="project" value="TreeGrafter"/>
</dbReference>
<evidence type="ECO:0000256" key="3">
    <source>
        <dbReference type="ARBA" id="ARBA00022723"/>
    </source>
</evidence>
<protein>
    <submittedName>
        <fullName evidence="13">Uncharacterized protein</fullName>
    </submittedName>
</protein>
<dbReference type="AlphaFoldDB" id="A0A9Q8Q7J5"/>
<dbReference type="OrthoDB" id="4927635at2759"/>
<dbReference type="PROSITE" id="PS51873">
    <property type="entry name" value="TRIAD"/>
    <property type="match status" value="1"/>
</dbReference>
<dbReference type="InterPro" id="IPR044066">
    <property type="entry name" value="TRIAD_supradom"/>
</dbReference>
<evidence type="ECO:0000313" key="13">
    <source>
        <dbReference type="EMBL" id="UNI14217.1"/>
    </source>
</evidence>
<feature type="region of interest" description="Disordered" evidence="9">
    <location>
        <begin position="1"/>
        <end position="22"/>
    </location>
</feature>
<evidence type="ECO:0000259" key="10">
    <source>
        <dbReference type="PROSITE" id="PS50089"/>
    </source>
</evidence>
<dbReference type="InterPro" id="IPR036855">
    <property type="entry name" value="Znf_CCCH_sf"/>
</dbReference>
<evidence type="ECO:0000259" key="12">
    <source>
        <dbReference type="PROSITE" id="PS51873"/>
    </source>
</evidence>
<sequence>MNDTVRLPFVSPPPSDSRPRHGLPPCKFFSQGRCRNGSACPFPHPEEDGRTHGGIGPGTTTTTSVSGRPSFTTPPVDTRAQVPCRFLLRGFCVKGERCPFAHDMQQDDTDGVEQDEEDSAPENWCRELRGALVYFGDGAVVTKVSLPSDFSAVRISGLPRDATVSHVVDLITSHGLAVQESCVRISAPMDNASCSADVRVEDPQFSKRLCGKLATNDLDYPKAVSIRAPMPQTTNYRRVDSRKVYCSWHKPSQTVWLNFGSEFIARRVSKGFSAGHFKVLNQEVRCKEPTGPSQPARGGRYARAGRLRYGRSGGNHLAWTVMLFDVPALARPGDITKDICDELAPRHVELGGPSYDVDLTTANTSIESLLLKAGPLERWESGIEGAGKRFKAKAWFVNDADARQAAMSLNNTTLPFNNGKLTVQLVHSARLKVPSRVYNVVEPGINRHEEAWAKQHLVYKAYPPIHGLRVLKLEGEASEDVAKAKATLEEMIDGEVLMKDGKAIWSPSFAVNGQTYEKMKQLEQKLGILIVRDKRRCRLRLLGPRPQCQQAQDALTELSKTDSSSTHVIELNAQQLSRAIKGGYQAIAAAIGRDKVSVDITPGRQRILVMGSERDFKVAQRMLQSGELASQVKQEGDSISDCAICWTEAENPVQTACKHVYCASCFENLCLDGVNSGPPVRCQRHAGDAGTCGEVVSLTELQAHLPSAALEDILEAAFLTHLRHNLNQLKNCPTPDCGQIYRAAKASEHQDSAAGTDESLLFKCPSCVKAVCTACNASHDGQTCAEYHYLASDDYKALKALKAESGIKDCPKCGVMIQKSFGCNHMTCTACNAHICWVCLETFSSGPPVYAHMGQKHGGIGIGYYPGLA</sequence>
<dbReference type="Pfam" id="PF00642">
    <property type="entry name" value="zf-CCCH"/>
    <property type="match status" value="2"/>
</dbReference>
<keyword evidence="2" id="KW-0808">Transferase</keyword>
<dbReference type="RefSeq" id="XP_047837698.1">
    <property type="nucleotide sequence ID" value="XM_047981738.1"/>
</dbReference>
<evidence type="ECO:0000256" key="8">
    <source>
        <dbReference type="PROSITE-ProRule" id="PRU00723"/>
    </source>
</evidence>
<dbReference type="PANTHER" id="PTHR22770:SF13">
    <property type="entry name" value="RING-TYPE DOMAIN-CONTAINING PROTEIN"/>
    <property type="match status" value="1"/>
</dbReference>
<organism evidence="13 14">
    <name type="scientific">Purpureocillium takamizusanense</name>
    <dbReference type="NCBI Taxonomy" id="2060973"/>
    <lineage>
        <taxon>Eukaryota</taxon>
        <taxon>Fungi</taxon>
        <taxon>Dikarya</taxon>
        <taxon>Ascomycota</taxon>
        <taxon>Pezizomycotina</taxon>
        <taxon>Sordariomycetes</taxon>
        <taxon>Hypocreomycetidae</taxon>
        <taxon>Hypocreales</taxon>
        <taxon>Ophiocordycipitaceae</taxon>
        <taxon>Purpureocillium</taxon>
    </lineage>
</organism>
<evidence type="ECO:0000256" key="5">
    <source>
        <dbReference type="ARBA" id="ARBA00022771"/>
    </source>
</evidence>
<accession>A0A9Q8Q7J5</accession>
<dbReference type="GO" id="GO:0097039">
    <property type="term" value="P:protein linear polyubiquitination"/>
    <property type="evidence" value="ECO:0007669"/>
    <property type="project" value="TreeGrafter"/>
</dbReference>
<dbReference type="EMBL" id="CP086354">
    <property type="protein sequence ID" value="UNI14217.1"/>
    <property type="molecule type" value="Genomic_DNA"/>
</dbReference>
<feature type="zinc finger region" description="C3H1-type" evidence="8">
    <location>
        <begin position="20"/>
        <end position="47"/>
    </location>
</feature>
<evidence type="ECO:0000256" key="4">
    <source>
        <dbReference type="ARBA" id="ARBA00022737"/>
    </source>
</evidence>
<gene>
    <name evidence="13" type="ORF">JDV02_000869</name>
</gene>
<dbReference type="CDD" id="cd22585">
    <property type="entry name" value="Rcat_RBR_DEAH12-like"/>
    <property type="match status" value="1"/>
</dbReference>
<keyword evidence="3 8" id="KW-0479">Metal-binding</keyword>
<dbReference type="InterPro" id="IPR018957">
    <property type="entry name" value="Znf_C3HC4_RING-type"/>
</dbReference>
<dbReference type="Pfam" id="PF01485">
    <property type="entry name" value="IBR"/>
    <property type="match status" value="1"/>
</dbReference>
<dbReference type="GO" id="GO:0043161">
    <property type="term" value="P:proteasome-mediated ubiquitin-dependent protein catabolic process"/>
    <property type="evidence" value="ECO:0007669"/>
    <property type="project" value="TreeGrafter"/>
</dbReference>
<dbReference type="SUPFAM" id="SSF90229">
    <property type="entry name" value="CCCH zinc finger"/>
    <property type="match status" value="2"/>
</dbReference>
<dbReference type="Pfam" id="PF22191">
    <property type="entry name" value="IBR_1"/>
    <property type="match status" value="1"/>
</dbReference>
<name>A0A9Q8Q7J5_9HYPO</name>
<feature type="region of interest" description="Disordered" evidence="9">
    <location>
        <begin position="47"/>
        <end position="75"/>
    </location>
</feature>
<dbReference type="Gene3D" id="1.20.120.1750">
    <property type="match status" value="1"/>
</dbReference>
<feature type="zinc finger region" description="C3H1-type" evidence="8">
    <location>
        <begin position="78"/>
        <end position="105"/>
    </location>
</feature>
<feature type="compositionally biased region" description="Low complexity" evidence="9">
    <location>
        <begin position="58"/>
        <end position="69"/>
    </location>
</feature>
<comment type="pathway">
    <text evidence="1">Protein modification; protein ubiquitination.</text>
</comment>
<evidence type="ECO:0000313" key="14">
    <source>
        <dbReference type="Proteomes" id="UP000829364"/>
    </source>
</evidence>
<dbReference type="PANTHER" id="PTHR22770">
    <property type="entry name" value="UBIQUITIN CONJUGATING ENZYME 7 INTERACTING PROTEIN-RELATED"/>
    <property type="match status" value="1"/>
</dbReference>
<dbReference type="InterPro" id="IPR013083">
    <property type="entry name" value="Znf_RING/FYVE/PHD"/>
</dbReference>
<dbReference type="GO" id="GO:0004842">
    <property type="term" value="F:ubiquitin-protein transferase activity"/>
    <property type="evidence" value="ECO:0007669"/>
    <property type="project" value="TreeGrafter"/>
</dbReference>
<feature type="domain" description="RING-type" evidence="10">
    <location>
        <begin position="642"/>
        <end position="685"/>
    </location>
</feature>
<proteinExistence type="predicted"/>
<feature type="domain" description="C3H1-type" evidence="11">
    <location>
        <begin position="78"/>
        <end position="105"/>
    </location>
</feature>
<dbReference type="Gene3D" id="3.30.40.10">
    <property type="entry name" value="Zinc/RING finger domain, C3HC4 (zinc finger)"/>
    <property type="match status" value="1"/>
</dbReference>
<dbReference type="Proteomes" id="UP000829364">
    <property type="component" value="Chromosome 1"/>
</dbReference>
<evidence type="ECO:0000256" key="7">
    <source>
        <dbReference type="ARBA" id="ARBA00022833"/>
    </source>
</evidence>
<evidence type="ECO:0000256" key="2">
    <source>
        <dbReference type="ARBA" id="ARBA00022679"/>
    </source>
</evidence>